<keyword evidence="3" id="KW-1185">Reference proteome</keyword>
<evidence type="ECO:0000313" key="3">
    <source>
        <dbReference type="Proteomes" id="UP001460270"/>
    </source>
</evidence>
<name>A0AAW0P736_9GOBI</name>
<evidence type="ECO:0000256" key="1">
    <source>
        <dbReference type="SAM" id="MobiDB-lite"/>
    </source>
</evidence>
<dbReference type="AlphaFoldDB" id="A0AAW0P736"/>
<sequence length="105" mass="12029">MDEREEKRDYYDAKVRLSKVEEREGASEHPCEGGRGATPRFTTQRRERQSGVTFEPSHHSLEERGFNFVKSSTRGNPWNELSLKIVLGVVMRVAPAWTRHGSSLV</sequence>
<proteinExistence type="predicted"/>
<comment type="caution">
    <text evidence="2">The sequence shown here is derived from an EMBL/GenBank/DDBJ whole genome shotgun (WGS) entry which is preliminary data.</text>
</comment>
<reference evidence="3" key="1">
    <citation type="submission" date="2024-04" db="EMBL/GenBank/DDBJ databases">
        <title>Salinicola lusitanus LLJ914,a marine bacterium isolated from the Okinawa Trough.</title>
        <authorList>
            <person name="Li J."/>
        </authorList>
    </citation>
    <scope>NUCLEOTIDE SEQUENCE [LARGE SCALE GENOMIC DNA]</scope>
</reference>
<protein>
    <submittedName>
        <fullName evidence="2">Uncharacterized protein</fullName>
    </submittedName>
</protein>
<organism evidence="2 3">
    <name type="scientific">Mugilogobius chulae</name>
    <name type="common">yellowstripe goby</name>
    <dbReference type="NCBI Taxonomy" id="88201"/>
    <lineage>
        <taxon>Eukaryota</taxon>
        <taxon>Metazoa</taxon>
        <taxon>Chordata</taxon>
        <taxon>Craniata</taxon>
        <taxon>Vertebrata</taxon>
        <taxon>Euteleostomi</taxon>
        <taxon>Actinopterygii</taxon>
        <taxon>Neopterygii</taxon>
        <taxon>Teleostei</taxon>
        <taxon>Neoteleostei</taxon>
        <taxon>Acanthomorphata</taxon>
        <taxon>Gobiaria</taxon>
        <taxon>Gobiiformes</taxon>
        <taxon>Gobioidei</taxon>
        <taxon>Gobiidae</taxon>
        <taxon>Gobionellinae</taxon>
        <taxon>Mugilogobius</taxon>
    </lineage>
</organism>
<dbReference type="Proteomes" id="UP001460270">
    <property type="component" value="Unassembled WGS sequence"/>
</dbReference>
<feature type="compositionally biased region" description="Basic and acidic residues" evidence="1">
    <location>
        <begin position="19"/>
        <end position="32"/>
    </location>
</feature>
<evidence type="ECO:0000313" key="2">
    <source>
        <dbReference type="EMBL" id="KAK7916151.1"/>
    </source>
</evidence>
<accession>A0AAW0P736</accession>
<feature type="region of interest" description="Disordered" evidence="1">
    <location>
        <begin position="19"/>
        <end position="58"/>
    </location>
</feature>
<gene>
    <name evidence="2" type="ORF">WMY93_011912</name>
</gene>
<dbReference type="EMBL" id="JBBPFD010000008">
    <property type="protein sequence ID" value="KAK7916151.1"/>
    <property type="molecule type" value="Genomic_DNA"/>
</dbReference>